<comment type="cofactor">
    <cofactor evidence="6">
        <name>Zn(2+)</name>
        <dbReference type="ChEBI" id="CHEBI:29105"/>
    </cofactor>
    <text evidence="6">Binds 1 zinc ion per subunit.</text>
</comment>
<evidence type="ECO:0000256" key="1">
    <source>
        <dbReference type="ARBA" id="ARBA00022670"/>
    </source>
</evidence>
<evidence type="ECO:0000256" key="3">
    <source>
        <dbReference type="ARBA" id="ARBA00022801"/>
    </source>
</evidence>
<keyword evidence="10" id="KW-1185">Reference proteome</keyword>
<feature type="domain" description="Peptidase M48" evidence="8">
    <location>
        <begin position="213"/>
        <end position="403"/>
    </location>
</feature>
<dbReference type="GO" id="GO:0006508">
    <property type="term" value="P:proteolysis"/>
    <property type="evidence" value="ECO:0007669"/>
    <property type="project" value="UniProtKB-KW"/>
</dbReference>
<evidence type="ECO:0000256" key="6">
    <source>
        <dbReference type="RuleBase" id="RU003983"/>
    </source>
</evidence>
<feature type="transmembrane region" description="Helical" evidence="7">
    <location>
        <begin position="314"/>
        <end position="341"/>
    </location>
</feature>
<keyword evidence="1 6" id="KW-0645">Protease</keyword>
<feature type="transmembrane region" description="Helical" evidence="7">
    <location>
        <begin position="171"/>
        <end position="190"/>
    </location>
</feature>
<keyword evidence="7" id="KW-0812">Transmembrane</keyword>
<name>A0A2T4UDX7_9ACTN</name>
<keyword evidence="2" id="KW-0479">Metal-binding</keyword>
<keyword evidence="7" id="KW-1133">Transmembrane helix</keyword>
<evidence type="ECO:0000259" key="8">
    <source>
        <dbReference type="Pfam" id="PF01435"/>
    </source>
</evidence>
<feature type="transmembrane region" description="Helical" evidence="7">
    <location>
        <begin position="143"/>
        <end position="164"/>
    </location>
</feature>
<keyword evidence="4 6" id="KW-0862">Zinc</keyword>
<dbReference type="AlphaFoldDB" id="A0A2T4UDX7"/>
<dbReference type="Gene3D" id="3.30.2010.10">
    <property type="entry name" value="Metalloproteases ('zincins'), catalytic domain"/>
    <property type="match status" value="1"/>
</dbReference>
<evidence type="ECO:0000256" key="2">
    <source>
        <dbReference type="ARBA" id="ARBA00022723"/>
    </source>
</evidence>
<dbReference type="Proteomes" id="UP000240739">
    <property type="component" value="Unassembled WGS sequence"/>
</dbReference>
<comment type="caution">
    <text evidence="9">The sequence shown here is derived from an EMBL/GenBank/DDBJ whole genome shotgun (WGS) entry which is preliminary data.</text>
</comment>
<organism evidence="9 10">
    <name type="scientific">Paraconexibacter algicola</name>
    <dbReference type="NCBI Taxonomy" id="2133960"/>
    <lineage>
        <taxon>Bacteria</taxon>
        <taxon>Bacillati</taxon>
        <taxon>Actinomycetota</taxon>
        <taxon>Thermoleophilia</taxon>
        <taxon>Solirubrobacterales</taxon>
        <taxon>Paraconexibacteraceae</taxon>
        <taxon>Paraconexibacter</taxon>
    </lineage>
</organism>
<dbReference type="PANTHER" id="PTHR10120">
    <property type="entry name" value="CAAX PRENYL PROTEASE 1"/>
    <property type="match status" value="1"/>
</dbReference>
<keyword evidence="3 6" id="KW-0378">Hydrolase</keyword>
<dbReference type="EMBL" id="PYYB01000003">
    <property type="protein sequence ID" value="PTL55708.1"/>
    <property type="molecule type" value="Genomic_DNA"/>
</dbReference>
<keyword evidence="5 6" id="KW-0482">Metalloprotease</keyword>
<dbReference type="Pfam" id="PF01435">
    <property type="entry name" value="Peptidase_M48"/>
    <property type="match status" value="1"/>
</dbReference>
<feature type="transmembrane region" description="Helical" evidence="7">
    <location>
        <begin position="99"/>
        <end position="123"/>
    </location>
</feature>
<feature type="transmembrane region" description="Helical" evidence="7">
    <location>
        <begin position="61"/>
        <end position="78"/>
    </location>
</feature>
<evidence type="ECO:0000313" key="10">
    <source>
        <dbReference type="Proteomes" id="UP000240739"/>
    </source>
</evidence>
<evidence type="ECO:0000256" key="7">
    <source>
        <dbReference type="SAM" id="Phobius"/>
    </source>
</evidence>
<dbReference type="InterPro" id="IPR001915">
    <property type="entry name" value="Peptidase_M48"/>
</dbReference>
<proteinExistence type="inferred from homology"/>
<evidence type="ECO:0000256" key="4">
    <source>
        <dbReference type="ARBA" id="ARBA00022833"/>
    </source>
</evidence>
<sequence>MLRGRARFPLAVLAAVVVAQAAVLLLWPRDGVIDPDPVQLGSYFSAAQLDRAQDFRGPQQLLGLLALALQGVLLVVLARRSAWVARVVLPRLPTGPLRAAAVGGALLAVALRLVTLPVSAIGRERAIDVGLVTRSWPGWAQDVLLSTAITAAFAAFGAVVAVALMRRLPRAWWLAGTVGVVLAAAGYTFAGPAVVDPLFNDFRTLPAGPTRDDVLELARRADVDVGDVLVVDASKRTTAANAYVTGLGHTKRVVLYDTLLRRFTRDEVRLVVAHELAHVHHHDVPRGILFVLLVAPMGLLAVRRMTDELAPVPTSAAPATVAVLPALALSLAVVATSITWVSNQLSRRVEARADSYALQLTDAPRPFLSFERRLALRNVSDPDGGPRIVRFLLGTHPPVRERLGIGETYARERP</sequence>
<dbReference type="GO" id="GO:0004222">
    <property type="term" value="F:metalloendopeptidase activity"/>
    <property type="evidence" value="ECO:0007669"/>
    <property type="project" value="InterPro"/>
</dbReference>
<reference evidence="9 10" key="1">
    <citation type="submission" date="2018-03" db="EMBL/GenBank/DDBJ databases">
        <title>Aquarubrobacter algicola gen. nov., sp. nov., a novel actinobacterium isolated from shallow eutrophic lake during the end of cyanobacterial harmful algal blooms.</title>
        <authorList>
            <person name="Chun S.J."/>
        </authorList>
    </citation>
    <scope>NUCLEOTIDE SEQUENCE [LARGE SCALE GENOMIC DNA]</scope>
    <source>
        <strain evidence="9 10">Seoho-28</strain>
    </source>
</reference>
<evidence type="ECO:0000256" key="5">
    <source>
        <dbReference type="ARBA" id="ARBA00023049"/>
    </source>
</evidence>
<keyword evidence="7" id="KW-0472">Membrane</keyword>
<gene>
    <name evidence="9" type="ORF">C7Y72_18940</name>
</gene>
<dbReference type="RefSeq" id="WP_107570751.1">
    <property type="nucleotide sequence ID" value="NZ_PYYB01000003.1"/>
</dbReference>
<comment type="similarity">
    <text evidence="6">Belongs to the peptidase M48 family.</text>
</comment>
<protein>
    <recommendedName>
        <fullName evidence="8">Peptidase M48 domain-containing protein</fullName>
    </recommendedName>
</protein>
<dbReference type="GO" id="GO:0046872">
    <property type="term" value="F:metal ion binding"/>
    <property type="evidence" value="ECO:0007669"/>
    <property type="project" value="UniProtKB-KW"/>
</dbReference>
<accession>A0A2T4UDX7</accession>
<dbReference type="OrthoDB" id="9781930at2"/>
<evidence type="ECO:0000313" key="9">
    <source>
        <dbReference type="EMBL" id="PTL55708.1"/>
    </source>
</evidence>